<evidence type="ECO:0000256" key="8">
    <source>
        <dbReference type="ARBA" id="ARBA00023004"/>
    </source>
</evidence>
<dbReference type="InterPro" id="IPR007197">
    <property type="entry name" value="rSAM"/>
</dbReference>
<comment type="cofactor">
    <cofactor evidence="1">
        <name>pyridoxal 5'-phosphate</name>
        <dbReference type="ChEBI" id="CHEBI:597326"/>
    </cofactor>
</comment>
<organism evidence="11 12">
    <name type="scientific">Carboxylicivirga sediminis</name>
    <dbReference type="NCBI Taxonomy" id="2006564"/>
    <lineage>
        <taxon>Bacteria</taxon>
        <taxon>Pseudomonadati</taxon>
        <taxon>Bacteroidota</taxon>
        <taxon>Bacteroidia</taxon>
        <taxon>Marinilabiliales</taxon>
        <taxon>Marinilabiliaceae</taxon>
        <taxon>Carboxylicivirga</taxon>
    </lineage>
</organism>
<dbReference type="GO" id="GO:0046872">
    <property type="term" value="F:metal ion binding"/>
    <property type="evidence" value="ECO:0007669"/>
    <property type="project" value="UniProtKB-KW"/>
</dbReference>
<keyword evidence="4" id="KW-0004">4Fe-4S</keyword>
<feature type="domain" description="Radical SAM core" evidence="10">
    <location>
        <begin position="125"/>
        <end position="354"/>
    </location>
</feature>
<keyword evidence="8" id="KW-0408">Iron</keyword>
<reference evidence="11" key="2">
    <citation type="submission" date="2021-04" db="EMBL/GenBank/DDBJ databases">
        <authorList>
            <person name="Zhang T."/>
            <person name="Zhang Y."/>
            <person name="Lu D."/>
            <person name="Zuo D."/>
            <person name="Du Z."/>
        </authorList>
    </citation>
    <scope>NUCLEOTIDE SEQUENCE</scope>
    <source>
        <strain evidence="11">JR1</strain>
    </source>
</reference>
<comment type="cofactor">
    <cofactor evidence="2">
        <name>[4Fe-4S] cluster</name>
        <dbReference type="ChEBI" id="CHEBI:49883"/>
    </cofactor>
</comment>
<name>A0A941F2E8_9BACT</name>
<keyword evidence="12" id="KW-1185">Reference proteome</keyword>
<dbReference type="PANTHER" id="PTHR30538">
    <property type="entry name" value="LYSINE 2,3-AMINOMUTASE-RELATED"/>
    <property type="match status" value="1"/>
</dbReference>
<evidence type="ECO:0000259" key="10">
    <source>
        <dbReference type="PROSITE" id="PS51918"/>
    </source>
</evidence>
<dbReference type="SFLD" id="SFLDS00029">
    <property type="entry name" value="Radical_SAM"/>
    <property type="match status" value="1"/>
</dbReference>
<dbReference type="PROSITE" id="PS51918">
    <property type="entry name" value="RADICAL_SAM"/>
    <property type="match status" value="1"/>
</dbReference>
<evidence type="ECO:0000256" key="7">
    <source>
        <dbReference type="ARBA" id="ARBA00022898"/>
    </source>
</evidence>
<dbReference type="EMBL" id="JAGTAR010000009">
    <property type="protein sequence ID" value="MBR8535496.1"/>
    <property type="molecule type" value="Genomic_DNA"/>
</dbReference>
<keyword evidence="6" id="KW-0479">Metal-binding</keyword>
<dbReference type="Proteomes" id="UP000679220">
    <property type="component" value="Unassembled WGS sequence"/>
</dbReference>
<evidence type="ECO:0000256" key="2">
    <source>
        <dbReference type="ARBA" id="ARBA00001966"/>
    </source>
</evidence>
<dbReference type="InterPro" id="IPR003739">
    <property type="entry name" value="Lys_aminomutase/Glu_NH3_mut"/>
</dbReference>
<evidence type="ECO:0000256" key="3">
    <source>
        <dbReference type="ARBA" id="ARBA00008703"/>
    </source>
</evidence>
<dbReference type="Gene3D" id="3.20.20.70">
    <property type="entry name" value="Aldolase class I"/>
    <property type="match status" value="1"/>
</dbReference>
<gene>
    <name evidence="11" type="ORF">KDU71_07990</name>
</gene>
<reference evidence="11" key="1">
    <citation type="journal article" date="2018" name="Int. J. Syst. Evol. Microbiol.">
        <title>Carboxylicivirga sediminis sp. nov., isolated from coastal sediment.</title>
        <authorList>
            <person name="Wang F.Q."/>
            <person name="Ren L.H."/>
            <person name="Zou R.J."/>
            <person name="Sun Y.Z."/>
            <person name="Liu X.J."/>
            <person name="Jiang F."/>
            <person name="Liu L.J."/>
        </authorList>
    </citation>
    <scope>NUCLEOTIDE SEQUENCE</scope>
    <source>
        <strain evidence="11">JR1</strain>
    </source>
</reference>
<comment type="similarity">
    <text evidence="3">Belongs to the radical SAM superfamily. KamA family.</text>
</comment>
<evidence type="ECO:0000256" key="5">
    <source>
        <dbReference type="ARBA" id="ARBA00022691"/>
    </source>
</evidence>
<evidence type="ECO:0000313" key="12">
    <source>
        <dbReference type="Proteomes" id="UP000679220"/>
    </source>
</evidence>
<dbReference type="GO" id="GO:0051539">
    <property type="term" value="F:4 iron, 4 sulfur cluster binding"/>
    <property type="evidence" value="ECO:0007669"/>
    <property type="project" value="UniProtKB-KW"/>
</dbReference>
<protein>
    <submittedName>
        <fullName evidence="11">4Fe-4S cluster-binding domain-containing protein</fullName>
    </submittedName>
</protein>
<proteinExistence type="inferred from homology"/>
<dbReference type="AlphaFoldDB" id="A0A941F2E8"/>
<dbReference type="RefSeq" id="WP_212189401.1">
    <property type="nucleotide sequence ID" value="NZ_JAGTAR010000009.1"/>
</dbReference>
<accession>A0A941F2E8</accession>
<evidence type="ECO:0000256" key="6">
    <source>
        <dbReference type="ARBA" id="ARBA00022723"/>
    </source>
</evidence>
<dbReference type="InterPro" id="IPR058240">
    <property type="entry name" value="rSAM_sf"/>
</dbReference>
<evidence type="ECO:0000256" key="1">
    <source>
        <dbReference type="ARBA" id="ARBA00001933"/>
    </source>
</evidence>
<keyword evidence="7" id="KW-0663">Pyridoxal phosphate</keyword>
<sequence>MKILSYNIKNFRQIEYMKMLPEEVKHEIEIVSRVLPFKANNYVVDYLIDWANFETDPCYILTFPNRHMLREADYDKVKWAVEKGLPQHEITKIANDIRLGLNPHPAQQQSNIPKLNGEPLPGVQHKYRDIALFFPTQGQTCHANCTFCFRWPQFVKDLDLQFSMKEIDQVCEYFRQHEHLHELLFTGGDPMIMSPRTISKYIDTIFKADLKNLKTIRFGTKSLTWWPFVFLPQYNEEAQEMLDLFKHIVDKGIHLSIMAHFNHYQEMSNSAVAEAIDNIRATGAEIRTQSPLLNHINASAEVWAKMWDQQVNMGMVPYYMFVERETGPYEYFQVPLAKAYEIYTDAIRVTSSLAKTVTAPSMSAAMGKAQIMGIIDNPVNGDKYFQIQYIRHRDYKQSYKPFLMHYDEKATWIDQLKPVK</sequence>
<evidence type="ECO:0000313" key="11">
    <source>
        <dbReference type="EMBL" id="MBR8535496.1"/>
    </source>
</evidence>
<evidence type="ECO:0000256" key="4">
    <source>
        <dbReference type="ARBA" id="ARBA00022485"/>
    </source>
</evidence>
<comment type="caution">
    <text evidence="11">The sequence shown here is derived from an EMBL/GenBank/DDBJ whole genome shotgun (WGS) entry which is preliminary data.</text>
</comment>
<dbReference type="GO" id="GO:0003824">
    <property type="term" value="F:catalytic activity"/>
    <property type="evidence" value="ECO:0007669"/>
    <property type="project" value="InterPro"/>
</dbReference>
<dbReference type="SFLD" id="SFLDG01070">
    <property type="entry name" value="PLP-dependent"/>
    <property type="match status" value="1"/>
</dbReference>
<dbReference type="PANTHER" id="PTHR30538:SF0">
    <property type="entry name" value="L-LYSINE 2,3-AMINOMUTASE AQ_1632-RELATED"/>
    <property type="match status" value="1"/>
</dbReference>
<evidence type="ECO:0000256" key="9">
    <source>
        <dbReference type="ARBA" id="ARBA00023014"/>
    </source>
</evidence>
<dbReference type="SUPFAM" id="SSF102114">
    <property type="entry name" value="Radical SAM enzymes"/>
    <property type="match status" value="1"/>
</dbReference>
<keyword evidence="9" id="KW-0411">Iron-sulfur</keyword>
<keyword evidence="5" id="KW-0949">S-adenosyl-L-methionine</keyword>
<dbReference type="InterPro" id="IPR013785">
    <property type="entry name" value="Aldolase_TIM"/>
</dbReference>